<dbReference type="GO" id="GO:0046872">
    <property type="term" value="F:metal ion binding"/>
    <property type="evidence" value="ECO:0007669"/>
    <property type="project" value="UniProtKB-KW"/>
</dbReference>
<proteinExistence type="predicted"/>
<dbReference type="InterPro" id="IPR023214">
    <property type="entry name" value="HAD_sf"/>
</dbReference>
<keyword evidence="1" id="KW-0479">Metal-binding</keyword>
<dbReference type="EMBL" id="CP026377">
    <property type="protein sequence ID" value="AUX91953.1"/>
    <property type="molecule type" value="Genomic_DNA"/>
</dbReference>
<evidence type="ECO:0000313" key="3">
    <source>
        <dbReference type="Proteomes" id="UP000238365"/>
    </source>
</evidence>
<reference evidence="2 3" key="1">
    <citation type="submission" date="2018-01" db="EMBL/GenBank/DDBJ databases">
        <title>Complete and assembled Genome of Pantoea gaviniae DSM22758T.</title>
        <authorList>
            <person name="Stevens M.J.A."/>
            <person name="Zurfluh K."/>
            <person name="Stephan R."/>
        </authorList>
    </citation>
    <scope>NUCLEOTIDE SEQUENCE [LARGE SCALE GENOMIC DNA]</scope>
    <source>
        <strain evidence="2 3">DSM 22758</strain>
    </source>
</reference>
<dbReference type="Proteomes" id="UP000238365">
    <property type="component" value="Chromosome"/>
</dbReference>
<dbReference type="InterPro" id="IPR006439">
    <property type="entry name" value="HAD-SF_hydro_IA"/>
</dbReference>
<dbReference type="SUPFAM" id="SSF56784">
    <property type="entry name" value="HAD-like"/>
    <property type="match status" value="1"/>
</dbReference>
<accession>A0A2L0IBK3</accession>
<gene>
    <name evidence="2" type="ORF">C2E15_01775</name>
</gene>
<dbReference type="SFLD" id="SFLDG01129">
    <property type="entry name" value="C1.5:_HAD__Beta-PGM__Phosphata"/>
    <property type="match status" value="1"/>
</dbReference>
<dbReference type="NCBIfam" id="NF011564">
    <property type="entry name" value="PRK14988.1"/>
    <property type="match status" value="1"/>
</dbReference>
<name>A0A2L0IBK3_9GAMM</name>
<sequence length="226" mass="26194">MAIEINWREIDTVLLDMDGTLLDLAFDSYFWLTLVPQTFSQRRGISLAEANQFITAKYQAVQHTLNWYCLDYWSRELELDIRAMTWEMRSRATLREDTLPFLQALRACGKRTILLTNAHPWNLDVKLRQTGLGQHLDLLLSTHTFGFPKEDRRLWQAVQQHTGFDPRRTLFIDDSEPVLDAAQRWGIAWCLGVGNPDSGMPTKTFARHPRVSDYRTFLGALAPLVR</sequence>
<dbReference type="GO" id="GO:0006281">
    <property type="term" value="P:DNA repair"/>
    <property type="evidence" value="ECO:0007669"/>
    <property type="project" value="TreeGrafter"/>
</dbReference>
<dbReference type="GO" id="GO:0005829">
    <property type="term" value="C:cytosol"/>
    <property type="evidence" value="ECO:0007669"/>
    <property type="project" value="TreeGrafter"/>
</dbReference>
<dbReference type="RefSeq" id="WP_104955891.1">
    <property type="nucleotide sequence ID" value="NZ_CP026377.1"/>
</dbReference>
<dbReference type="Pfam" id="PF00702">
    <property type="entry name" value="Hydrolase"/>
    <property type="match status" value="1"/>
</dbReference>
<dbReference type="Gene3D" id="3.40.50.1000">
    <property type="entry name" value="HAD superfamily/HAD-like"/>
    <property type="match status" value="1"/>
</dbReference>
<dbReference type="PRINTS" id="PR00413">
    <property type="entry name" value="HADHALOGNASE"/>
</dbReference>
<dbReference type="PANTHER" id="PTHR43434:SF3">
    <property type="entry name" value="GMP_IMP NUCLEOTIDASE YRFG"/>
    <property type="match status" value="1"/>
</dbReference>
<dbReference type="NCBIfam" id="TIGR01509">
    <property type="entry name" value="HAD-SF-IA-v3"/>
    <property type="match status" value="1"/>
</dbReference>
<keyword evidence="3" id="KW-1185">Reference proteome</keyword>
<dbReference type="AlphaFoldDB" id="A0A2L0IBK3"/>
<dbReference type="InterPro" id="IPR050155">
    <property type="entry name" value="HAD-like_hydrolase_sf"/>
</dbReference>
<dbReference type="PANTHER" id="PTHR43434">
    <property type="entry name" value="PHOSPHOGLYCOLATE PHOSPHATASE"/>
    <property type="match status" value="1"/>
</dbReference>
<dbReference type="SFLD" id="SFLDS00003">
    <property type="entry name" value="Haloacid_Dehalogenase"/>
    <property type="match status" value="1"/>
</dbReference>
<dbReference type="InterPro" id="IPR036412">
    <property type="entry name" value="HAD-like_sf"/>
</dbReference>
<evidence type="ECO:0000313" key="2">
    <source>
        <dbReference type="EMBL" id="AUX91953.1"/>
    </source>
</evidence>
<dbReference type="GO" id="GO:0008967">
    <property type="term" value="F:phosphoglycolate phosphatase activity"/>
    <property type="evidence" value="ECO:0007669"/>
    <property type="project" value="TreeGrafter"/>
</dbReference>
<dbReference type="KEGG" id="pgz:C2E15_01775"/>
<organism evidence="2 3">
    <name type="scientific">Mixta gaviniae</name>
    <dbReference type="NCBI Taxonomy" id="665914"/>
    <lineage>
        <taxon>Bacteria</taxon>
        <taxon>Pseudomonadati</taxon>
        <taxon>Pseudomonadota</taxon>
        <taxon>Gammaproteobacteria</taxon>
        <taxon>Enterobacterales</taxon>
        <taxon>Erwiniaceae</taxon>
        <taxon>Mixta</taxon>
    </lineage>
</organism>
<evidence type="ECO:0000256" key="1">
    <source>
        <dbReference type="ARBA" id="ARBA00022723"/>
    </source>
</evidence>
<protein>
    <submittedName>
        <fullName evidence="2">GMP/IMP nucleotidase</fullName>
    </submittedName>
</protein>